<evidence type="ECO:0008006" key="4">
    <source>
        <dbReference type="Google" id="ProtNLM"/>
    </source>
</evidence>
<dbReference type="InterPro" id="IPR010916">
    <property type="entry name" value="TonB_box_CS"/>
</dbReference>
<feature type="chain" id="PRO_5047369263" description="DNA-binding beta-propeller fold protein YncE" evidence="1">
    <location>
        <begin position="32"/>
        <end position="369"/>
    </location>
</feature>
<dbReference type="SUPFAM" id="SSF51004">
    <property type="entry name" value="C-terminal (heme d1) domain of cytochrome cd1-nitrite reductase"/>
    <property type="match status" value="1"/>
</dbReference>
<accession>A0ABS5T517</accession>
<proteinExistence type="predicted"/>
<dbReference type="InterPro" id="IPR011048">
    <property type="entry name" value="Haem_d1_sf"/>
</dbReference>
<dbReference type="Proteomes" id="UP000786875">
    <property type="component" value="Unassembled WGS sequence"/>
</dbReference>
<dbReference type="EMBL" id="JABBFO010000005">
    <property type="protein sequence ID" value="MBT0727227.1"/>
    <property type="molecule type" value="Genomic_DNA"/>
</dbReference>
<dbReference type="PANTHER" id="PTHR47197:SF3">
    <property type="entry name" value="DIHYDRO-HEME D1 DEHYDROGENASE"/>
    <property type="match status" value="1"/>
</dbReference>
<name>A0ABS5T517_9GAMM</name>
<keyword evidence="3" id="KW-1185">Reference proteome</keyword>
<dbReference type="InterPro" id="IPR051200">
    <property type="entry name" value="Host-pathogen_enzymatic-act"/>
</dbReference>
<organism evidence="2 3">
    <name type="scientific">Rosenbergiella australiborealis</name>
    <dbReference type="NCBI Taxonomy" id="1544696"/>
    <lineage>
        <taxon>Bacteria</taxon>
        <taxon>Pseudomonadati</taxon>
        <taxon>Pseudomonadota</taxon>
        <taxon>Gammaproteobacteria</taxon>
        <taxon>Enterobacterales</taxon>
        <taxon>Erwiniaceae</taxon>
        <taxon>Rosenbergiella</taxon>
    </lineage>
</organism>
<dbReference type="Gene3D" id="2.130.10.10">
    <property type="entry name" value="YVTN repeat-like/Quinoprotein amine dehydrogenase"/>
    <property type="match status" value="1"/>
</dbReference>
<feature type="signal peptide" evidence="1">
    <location>
        <begin position="1"/>
        <end position="31"/>
    </location>
</feature>
<comment type="caution">
    <text evidence="2">The sequence shown here is derived from an EMBL/GenBank/DDBJ whole genome shotgun (WGS) entry which is preliminary data.</text>
</comment>
<dbReference type="PROSITE" id="PS51257">
    <property type="entry name" value="PROKAR_LIPOPROTEIN"/>
    <property type="match status" value="1"/>
</dbReference>
<sequence length="369" mass="40661">MLKQKCFCTPRLLAVVAVTAALLSGCQTHTAKTTTVPIVTTATAAKLPSSVMEKVLGEGLYEMVLFPSINRLYVASAQSFKQDNGGVLYKVDPETLTVVGTTHTDLKNFGMVSQPGKDFFYTTNSVDGTVSKIDVTSGKVLQRLTLSKKNDKGEIDGAREMLWVGNELYIGAVANPGYISVVDTQSFRLKTRITHAGKWVTGLLYSPSTQRIYAGNGSGEIMVINPKTHHIEQRWTSGESKPNLFLNFAEDPHTHRLFVTDNSEGKATYVFDEQTGKVIKKIPGDSLSIKFNAQRNELYISQRESRQVLSVDATTYAVKQRWHFAGSPNSLLLTDDGKTLYVTVKQDFNSDFSSKGPDSLVRISLETNK</sequence>
<dbReference type="InterPro" id="IPR015943">
    <property type="entry name" value="WD40/YVTN_repeat-like_dom_sf"/>
</dbReference>
<keyword evidence="1" id="KW-0732">Signal</keyword>
<gene>
    <name evidence="2" type="ORF">HGT73_07490</name>
</gene>
<evidence type="ECO:0000313" key="2">
    <source>
        <dbReference type="EMBL" id="MBT0727227.1"/>
    </source>
</evidence>
<reference evidence="2 3" key="1">
    <citation type="submission" date="2020-04" db="EMBL/GenBank/DDBJ databases">
        <title>Genome sequencing of Rosenbergiella species.</title>
        <authorList>
            <person name="Alvarez-Perez S."/>
            <person name="Lievens B."/>
        </authorList>
    </citation>
    <scope>NUCLEOTIDE SEQUENCE [LARGE SCALE GENOMIC DNA]</scope>
    <source>
        <strain evidence="2 3">CdVSA20.1</strain>
    </source>
</reference>
<dbReference type="PANTHER" id="PTHR47197">
    <property type="entry name" value="PROTEIN NIRF"/>
    <property type="match status" value="1"/>
</dbReference>
<dbReference type="RefSeq" id="WP_214213234.1">
    <property type="nucleotide sequence ID" value="NZ_JABBFO010000005.1"/>
</dbReference>
<evidence type="ECO:0000313" key="3">
    <source>
        <dbReference type="Proteomes" id="UP000786875"/>
    </source>
</evidence>
<evidence type="ECO:0000256" key="1">
    <source>
        <dbReference type="SAM" id="SignalP"/>
    </source>
</evidence>
<protein>
    <recommendedName>
        <fullName evidence="4">DNA-binding beta-propeller fold protein YncE</fullName>
    </recommendedName>
</protein>
<dbReference type="PROSITE" id="PS00430">
    <property type="entry name" value="TONB_DEPENDENT_REC_1"/>
    <property type="match status" value="1"/>
</dbReference>